<feature type="compositionally biased region" description="Low complexity" evidence="3">
    <location>
        <begin position="22"/>
        <end position="46"/>
    </location>
</feature>
<evidence type="ECO:0000256" key="1">
    <source>
        <dbReference type="ARBA" id="ARBA00022737"/>
    </source>
</evidence>
<evidence type="ECO:0000256" key="3">
    <source>
        <dbReference type="SAM" id="MobiDB-lite"/>
    </source>
</evidence>
<name>A0A9W8NAX4_9PEZI</name>
<dbReference type="SUPFAM" id="SSF48403">
    <property type="entry name" value="Ankyrin repeat"/>
    <property type="match status" value="2"/>
</dbReference>
<keyword evidence="1" id="KW-0677">Repeat</keyword>
<keyword evidence="2" id="KW-0040">ANK repeat</keyword>
<proteinExistence type="predicted"/>
<organism evidence="4 5">
    <name type="scientific">Xylaria arbuscula</name>
    <dbReference type="NCBI Taxonomy" id="114810"/>
    <lineage>
        <taxon>Eukaryota</taxon>
        <taxon>Fungi</taxon>
        <taxon>Dikarya</taxon>
        <taxon>Ascomycota</taxon>
        <taxon>Pezizomycotina</taxon>
        <taxon>Sordariomycetes</taxon>
        <taxon>Xylariomycetidae</taxon>
        <taxon>Xylariales</taxon>
        <taxon>Xylariaceae</taxon>
        <taxon>Xylaria</taxon>
    </lineage>
</organism>
<dbReference type="PANTHER" id="PTHR24198:SF165">
    <property type="entry name" value="ANKYRIN REPEAT-CONTAINING PROTEIN-RELATED"/>
    <property type="match status" value="1"/>
</dbReference>
<accession>A0A9W8NAX4</accession>
<dbReference type="InterPro" id="IPR002110">
    <property type="entry name" value="Ankyrin_rpt"/>
</dbReference>
<feature type="compositionally biased region" description="Polar residues" evidence="3">
    <location>
        <begin position="1"/>
        <end position="13"/>
    </location>
</feature>
<gene>
    <name evidence="4" type="ORF">NPX13_g6942</name>
</gene>
<keyword evidence="5" id="KW-1185">Reference proteome</keyword>
<dbReference type="Gene3D" id="1.25.40.20">
    <property type="entry name" value="Ankyrin repeat-containing domain"/>
    <property type="match status" value="3"/>
</dbReference>
<dbReference type="InterPro" id="IPR036770">
    <property type="entry name" value="Ankyrin_rpt-contain_sf"/>
</dbReference>
<feature type="region of interest" description="Disordered" evidence="3">
    <location>
        <begin position="1"/>
        <end position="55"/>
    </location>
</feature>
<dbReference type="EMBL" id="JANPWZ010001294">
    <property type="protein sequence ID" value="KAJ3566972.1"/>
    <property type="molecule type" value="Genomic_DNA"/>
</dbReference>
<dbReference type="Proteomes" id="UP001148614">
    <property type="component" value="Unassembled WGS sequence"/>
</dbReference>
<evidence type="ECO:0000256" key="2">
    <source>
        <dbReference type="ARBA" id="ARBA00023043"/>
    </source>
</evidence>
<reference evidence="4" key="1">
    <citation type="submission" date="2022-07" db="EMBL/GenBank/DDBJ databases">
        <title>Genome Sequence of Xylaria arbuscula.</title>
        <authorList>
            <person name="Buettner E."/>
        </authorList>
    </citation>
    <scope>NUCLEOTIDE SEQUENCE</scope>
    <source>
        <strain evidence="4">VT107</strain>
    </source>
</reference>
<comment type="caution">
    <text evidence="4">The sequence shown here is derived from an EMBL/GenBank/DDBJ whole genome shotgun (WGS) entry which is preliminary data.</text>
</comment>
<evidence type="ECO:0000313" key="5">
    <source>
        <dbReference type="Proteomes" id="UP001148614"/>
    </source>
</evidence>
<protein>
    <submittedName>
        <fullName evidence="4">Uncharacterized protein</fullName>
    </submittedName>
</protein>
<evidence type="ECO:0000313" key="4">
    <source>
        <dbReference type="EMBL" id="KAJ3566972.1"/>
    </source>
</evidence>
<dbReference type="VEuPathDB" id="FungiDB:F4678DRAFT_459209"/>
<dbReference type="PANTHER" id="PTHR24198">
    <property type="entry name" value="ANKYRIN REPEAT AND PROTEIN KINASE DOMAIN-CONTAINING PROTEIN"/>
    <property type="match status" value="1"/>
</dbReference>
<sequence length="1288" mass="142132">MNSPGSSYSSHTGVASPPWSPSPSSFSHTTPLSSPALSATPGSPSPGNGGSIYGSTLSQSNHRASYLMTPGAQDHNWALKLARERSSSNTAKGATVALSDVVSGTVANSTAMLVRALLELGADICFERRRSTNVVKAVLNKDQVDVRSNLLERAIRNCSIDILMLLTQKADEEAVNQALPIAIGEGDPEKVMILLARGADASPLCSQFLKAVESSSDKMVDELTRPTKGACQKCRDIGLVLAAKCGHRRKVQILLDKGANPNFERAHALGTAVSSGREDICRLIVSCKLNKVHSELLDVAIRDAYTQSNYRILKACLQGREGSPSEIINGMLLQAVKYNQFDLVVPLLQSNASVEYQDGAVVVAAVMSKHYEVLQDVVSNGRSSHSPMAAAISRVTELGDPQITGRMIDVLLSAGLRGNAVNETLLRILDPKFAVKDEDSRWGLARLLLEKGGADVNFQNGRALVLAVEKGWMNILRLFIVYQPSLASCAAIMQPLMRQTDHELINDIINIVTDSKYIEPSVAERLRAASVSAAAEALRLDVLQDIVEPNVSKSTIVTAISAAISSGPGWVTPSGLLVIQFFLDRDAPVFIVDEAFCHATKLLARDAIQLLSDFISEECGNNALLGMVENSRGWHSPDDQNLWLIRSLIADWGAHGEPVDIALLYALQAYTSTPKLTSKALVETLLSAANVNFRHGEALKIAIKSGDLLLLQELITYGASEETMTHAFRTAITAQLEEEKVLEVLKVLNNKKLKHRPDFKRGLPSQRPPIFDCLESHPESVKLVKRLIKLGCEVDARTRTKLYDDTEQEDATTLTWALSRGQTIASAVIKTLIDDKANVNFRAPFSQTTPLILAAKNRRGDIVKKLLEVKANSRNHDRFDKAALFYASQAGDINAVKVLLKAEFLLNDGSLHEAARNLHRDCVAALVSAKFDPNCRSSRQEHNGRNALQELAFRCSGSHKTPDIEATIWALQKGGANPLDKWRGKTPIFLSLSNPQPYCITQAFLNTGKWCKVNDPKNVFEEIQADGTKLYFSLPVYLRRYMGSGHEAYFLQLEKLLRTMECVDRYFAGLGFSQPDGAVGLPKEIADEVQRLEDEATEFFKSESNHQTKMRRKQEESEAQHMLWQEQQAEKTAQKINESTAMHETKLYQNVEMSTQQQNALAQKKALAEISLQRQQQLKLNFQQQTGHQKLGLQEQQNQLTREAQRNKVAFQQAQNRVAQSAHNQKIAMQEKQNGLRKEAERQRVLNAKKIQAIKASEERQKLHAKKAGHKEDLSFIKAKASLNAREN</sequence>
<dbReference type="SMART" id="SM00248">
    <property type="entry name" value="ANK"/>
    <property type="match status" value="9"/>
</dbReference>
<dbReference type="Pfam" id="PF12796">
    <property type="entry name" value="Ank_2"/>
    <property type="match status" value="1"/>
</dbReference>